<dbReference type="KEGG" id="afy:BW247_05635"/>
<keyword evidence="2" id="KW-1185">Reference proteome</keyword>
<dbReference type="Proteomes" id="UP000243807">
    <property type="component" value="Chromosome"/>
</dbReference>
<evidence type="ECO:0000313" key="1">
    <source>
        <dbReference type="EMBL" id="APZ42643.1"/>
    </source>
</evidence>
<reference evidence="1 2" key="1">
    <citation type="submission" date="2017-01" db="EMBL/GenBank/DDBJ databases">
        <title>Draft sequence of Acidihalobacter ferrooxidans strain DSM 14175 (strain V8).</title>
        <authorList>
            <person name="Khaleque H.N."/>
            <person name="Ramsay J.P."/>
            <person name="Murphy R.J.T."/>
            <person name="Kaksonen A.H."/>
            <person name="Boxall N.J."/>
            <person name="Watkin E.L.J."/>
        </authorList>
    </citation>
    <scope>NUCLEOTIDE SEQUENCE [LARGE SCALE GENOMIC DNA]</scope>
    <source>
        <strain evidence="1 2">V8</strain>
    </source>
</reference>
<protein>
    <submittedName>
        <fullName evidence="1">Uncharacterized protein</fullName>
    </submittedName>
</protein>
<evidence type="ECO:0000313" key="2">
    <source>
        <dbReference type="Proteomes" id="UP000243807"/>
    </source>
</evidence>
<dbReference type="STRING" id="1765967.BW247_05635"/>
<organism evidence="1 2">
    <name type="scientific">Acidihalobacter ferrooxydans</name>
    <dbReference type="NCBI Taxonomy" id="1765967"/>
    <lineage>
        <taxon>Bacteria</taxon>
        <taxon>Pseudomonadati</taxon>
        <taxon>Pseudomonadota</taxon>
        <taxon>Gammaproteobacteria</taxon>
        <taxon>Chromatiales</taxon>
        <taxon>Ectothiorhodospiraceae</taxon>
        <taxon>Acidihalobacter</taxon>
    </lineage>
</organism>
<accession>A0A1P8UFM1</accession>
<dbReference type="EMBL" id="CP019434">
    <property type="protein sequence ID" value="APZ42643.1"/>
    <property type="molecule type" value="Genomic_DNA"/>
</dbReference>
<gene>
    <name evidence="1" type="ORF">BW247_05635</name>
</gene>
<proteinExistence type="predicted"/>
<sequence>MVKCGADKHNPSRLPRLYPKAPSIEQQQPYYPASGVLGFLRRALTRDIMRHLPAQSMPGETYYLLAAGGAEAFAGGTVDVGALQKLRGTNPVESAFGSFRIGSRFGAGNLYPLDRNIVPPFVGGVRVNDAVRTPEIISQFDENSRRRIEARLFLDRTHSSNKKEIDKQIKELKKEIDAAKKAGNDELASVKLTAVREAENSKKTGHTPIQNLYMGYEYFPAGTAFEHRMSLYGASQNELAVVLAALRAGASMPRLGGHWHHDCGWVHMHYQVKVKPVHDYNPATLVGSVVMSDSEGFVLEENGGSTLLSDALASYDMQAERGFPEWPGVRENSELKMLDVAVGGTED</sequence>
<dbReference type="AlphaFoldDB" id="A0A1P8UFM1"/>
<name>A0A1P8UFM1_9GAMM</name>